<keyword evidence="4" id="KW-1185">Reference proteome</keyword>
<dbReference type="InterPro" id="IPR043708">
    <property type="entry name" value="DUF5648"/>
</dbReference>
<name>A0A4Y7T6P6_COPMI</name>
<comment type="caution">
    <text evidence="3">The sequence shown here is derived from an EMBL/GenBank/DDBJ whole genome shotgun (WGS) entry which is preliminary data.</text>
</comment>
<keyword evidence="1" id="KW-0732">Signal</keyword>
<dbReference type="Proteomes" id="UP000298030">
    <property type="component" value="Unassembled WGS sequence"/>
</dbReference>
<protein>
    <recommendedName>
        <fullName evidence="2">DUF5648 domain-containing protein</fullName>
    </recommendedName>
</protein>
<accession>A0A4Y7T6P6</accession>
<sequence length="189" mass="20558">MQLKLSTVFLALVSAAVAAPSASVNVTDKVDGLKERAALACGNPAHATPLYRSFSGGSQDHFYTANLVEHTNAFLNLGYTNEGIAGLIFPSQEEQTVPLFRLYQGGIADHFYTTSVSEKNNARDNLGYTDEGIAGFVYTDTACGGQAFYRLWNSGWNDHFYTMSFEERENAAVNLGFAREGVVGYIFPA</sequence>
<dbReference type="OrthoDB" id="9971254at2759"/>
<feature type="chain" id="PRO_5021507492" description="DUF5648 domain-containing protein" evidence="1">
    <location>
        <begin position="19"/>
        <end position="189"/>
    </location>
</feature>
<dbReference type="EMBL" id="QPFP01000026">
    <property type="protein sequence ID" value="TEB29634.1"/>
    <property type="molecule type" value="Genomic_DNA"/>
</dbReference>
<proteinExistence type="predicted"/>
<evidence type="ECO:0000313" key="4">
    <source>
        <dbReference type="Proteomes" id="UP000298030"/>
    </source>
</evidence>
<feature type="signal peptide" evidence="1">
    <location>
        <begin position="1"/>
        <end position="18"/>
    </location>
</feature>
<evidence type="ECO:0000256" key="1">
    <source>
        <dbReference type="SAM" id="SignalP"/>
    </source>
</evidence>
<dbReference type="Pfam" id="PF18885">
    <property type="entry name" value="DUF5648"/>
    <property type="match status" value="1"/>
</dbReference>
<evidence type="ECO:0000313" key="3">
    <source>
        <dbReference type="EMBL" id="TEB29634.1"/>
    </source>
</evidence>
<feature type="domain" description="DUF5648" evidence="2">
    <location>
        <begin position="49"/>
        <end position="186"/>
    </location>
</feature>
<evidence type="ECO:0000259" key="2">
    <source>
        <dbReference type="Pfam" id="PF18885"/>
    </source>
</evidence>
<organism evidence="3 4">
    <name type="scientific">Coprinellus micaceus</name>
    <name type="common">Glistening ink-cap mushroom</name>
    <name type="synonym">Coprinus micaceus</name>
    <dbReference type="NCBI Taxonomy" id="71717"/>
    <lineage>
        <taxon>Eukaryota</taxon>
        <taxon>Fungi</taxon>
        <taxon>Dikarya</taxon>
        <taxon>Basidiomycota</taxon>
        <taxon>Agaricomycotina</taxon>
        <taxon>Agaricomycetes</taxon>
        <taxon>Agaricomycetidae</taxon>
        <taxon>Agaricales</taxon>
        <taxon>Agaricineae</taxon>
        <taxon>Psathyrellaceae</taxon>
        <taxon>Coprinellus</taxon>
    </lineage>
</organism>
<gene>
    <name evidence="3" type="ORF">FA13DRAFT_1734420</name>
</gene>
<dbReference type="AlphaFoldDB" id="A0A4Y7T6P6"/>
<reference evidence="3 4" key="1">
    <citation type="journal article" date="2019" name="Nat. Ecol. Evol.">
        <title>Megaphylogeny resolves global patterns of mushroom evolution.</title>
        <authorList>
            <person name="Varga T."/>
            <person name="Krizsan K."/>
            <person name="Foldi C."/>
            <person name="Dima B."/>
            <person name="Sanchez-Garcia M."/>
            <person name="Sanchez-Ramirez S."/>
            <person name="Szollosi G.J."/>
            <person name="Szarkandi J.G."/>
            <person name="Papp V."/>
            <person name="Albert L."/>
            <person name="Andreopoulos W."/>
            <person name="Angelini C."/>
            <person name="Antonin V."/>
            <person name="Barry K.W."/>
            <person name="Bougher N.L."/>
            <person name="Buchanan P."/>
            <person name="Buyck B."/>
            <person name="Bense V."/>
            <person name="Catcheside P."/>
            <person name="Chovatia M."/>
            <person name="Cooper J."/>
            <person name="Damon W."/>
            <person name="Desjardin D."/>
            <person name="Finy P."/>
            <person name="Geml J."/>
            <person name="Haridas S."/>
            <person name="Hughes K."/>
            <person name="Justo A."/>
            <person name="Karasinski D."/>
            <person name="Kautmanova I."/>
            <person name="Kiss B."/>
            <person name="Kocsube S."/>
            <person name="Kotiranta H."/>
            <person name="LaButti K.M."/>
            <person name="Lechner B.E."/>
            <person name="Liimatainen K."/>
            <person name="Lipzen A."/>
            <person name="Lukacs Z."/>
            <person name="Mihaltcheva S."/>
            <person name="Morgado L.N."/>
            <person name="Niskanen T."/>
            <person name="Noordeloos M.E."/>
            <person name="Ohm R.A."/>
            <person name="Ortiz-Santana B."/>
            <person name="Ovrebo C."/>
            <person name="Racz N."/>
            <person name="Riley R."/>
            <person name="Savchenko A."/>
            <person name="Shiryaev A."/>
            <person name="Soop K."/>
            <person name="Spirin V."/>
            <person name="Szebenyi C."/>
            <person name="Tomsovsky M."/>
            <person name="Tulloss R.E."/>
            <person name="Uehling J."/>
            <person name="Grigoriev I.V."/>
            <person name="Vagvolgyi C."/>
            <person name="Papp T."/>
            <person name="Martin F.M."/>
            <person name="Miettinen O."/>
            <person name="Hibbett D.S."/>
            <person name="Nagy L.G."/>
        </authorList>
    </citation>
    <scope>NUCLEOTIDE SEQUENCE [LARGE SCALE GENOMIC DNA]</scope>
    <source>
        <strain evidence="3 4">FP101781</strain>
    </source>
</reference>